<keyword evidence="3" id="KW-1185">Reference proteome</keyword>
<feature type="signal peptide" evidence="1">
    <location>
        <begin position="1"/>
        <end position="16"/>
    </location>
</feature>
<dbReference type="GeneID" id="85448836"/>
<gene>
    <name evidence="2" type="ORF">LY79DRAFT_682857</name>
</gene>
<evidence type="ECO:0000256" key="1">
    <source>
        <dbReference type="SAM" id="SignalP"/>
    </source>
</evidence>
<dbReference type="EMBL" id="JAHLJV010000184">
    <property type="protein sequence ID" value="KAK1565856.1"/>
    <property type="molecule type" value="Genomic_DNA"/>
</dbReference>
<organism evidence="2 3">
    <name type="scientific">Colletotrichum navitas</name>
    <dbReference type="NCBI Taxonomy" id="681940"/>
    <lineage>
        <taxon>Eukaryota</taxon>
        <taxon>Fungi</taxon>
        <taxon>Dikarya</taxon>
        <taxon>Ascomycota</taxon>
        <taxon>Pezizomycotina</taxon>
        <taxon>Sordariomycetes</taxon>
        <taxon>Hypocreomycetidae</taxon>
        <taxon>Glomerellales</taxon>
        <taxon>Glomerellaceae</taxon>
        <taxon>Colletotrichum</taxon>
        <taxon>Colletotrichum graminicola species complex</taxon>
    </lineage>
</organism>
<keyword evidence="1" id="KW-0732">Signal</keyword>
<proteinExistence type="predicted"/>
<sequence length="77" mass="9182">MFYWRLIWFFLTFGRAKMSKNPFTSSIVTSQRRVLIFRALKVFTAGLRRRKPSIYFLPRGLVLPPTRSTRSANIRTR</sequence>
<evidence type="ECO:0000313" key="2">
    <source>
        <dbReference type="EMBL" id="KAK1565856.1"/>
    </source>
</evidence>
<protein>
    <recommendedName>
        <fullName evidence="4">Secreted protein</fullName>
    </recommendedName>
</protein>
<evidence type="ECO:0008006" key="4">
    <source>
        <dbReference type="Google" id="ProtNLM"/>
    </source>
</evidence>
<reference evidence="2" key="1">
    <citation type="submission" date="2021-06" db="EMBL/GenBank/DDBJ databases">
        <title>Comparative genomics, transcriptomics and evolutionary studies reveal genomic signatures of adaptation to plant cell wall in hemibiotrophic fungi.</title>
        <authorList>
            <consortium name="DOE Joint Genome Institute"/>
            <person name="Baroncelli R."/>
            <person name="Diaz J.F."/>
            <person name="Benocci T."/>
            <person name="Peng M."/>
            <person name="Battaglia E."/>
            <person name="Haridas S."/>
            <person name="Andreopoulos W."/>
            <person name="Labutti K."/>
            <person name="Pangilinan J."/>
            <person name="Floch G.L."/>
            <person name="Makela M.R."/>
            <person name="Henrissat B."/>
            <person name="Grigoriev I.V."/>
            <person name="Crouch J.A."/>
            <person name="De Vries R.P."/>
            <person name="Sukno S.A."/>
            <person name="Thon M.R."/>
        </authorList>
    </citation>
    <scope>NUCLEOTIDE SEQUENCE</scope>
    <source>
        <strain evidence="2">CBS 125086</strain>
    </source>
</reference>
<dbReference type="RefSeq" id="XP_060407120.1">
    <property type="nucleotide sequence ID" value="XM_060564596.1"/>
</dbReference>
<dbReference type="Proteomes" id="UP001230504">
    <property type="component" value="Unassembled WGS sequence"/>
</dbReference>
<comment type="caution">
    <text evidence="2">The sequence shown here is derived from an EMBL/GenBank/DDBJ whole genome shotgun (WGS) entry which is preliminary data.</text>
</comment>
<dbReference type="AlphaFoldDB" id="A0AAD8PK97"/>
<accession>A0AAD8PK97</accession>
<name>A0AAD8PK97_9PEZI</name>
<feature type="chain" id="PRO_5042236165" description="Secreted protein" evidence="1">
    <location>
        <begin position="17"/>
        <end position="77"/>
    </location>
</feature>
<evidence type="ECO:0000313" key="3">
    <source>
        <dbReference type="Proteomes" id="UP001230504"/>
    </source>
</evidence>